<keyword evidence="1 3" id="KW-0808">Transferase</keyword>
<name>K9WA00_9CYAN</name>
<dbReference type="GO" id="GO:0008168">
    <property type="term" value="F:methyltransferase activity"/>
    <property type="evidence" value="ECO:0007669"/>
    <property type="project" value="UniProtKB-KW"/>
</dbReference>
<dbReference type="SUPFAM" id="SSF53335">
    <property type="entry name" value="S-adenosyl-L-methionine-dependent methyltransferases"/>
    <property type="match status" value="1"/>
</dbReference>
<dbReference type="InterPro" id="IPR041698">
    <property type="entry name" value="Methyltransf_25"/>
</dbReference>
<feature type="domain" description="Methyltransferase" evidence="2">
    <location>
        <begin position="50"/>
        <end position="144"/>
    </location>
</feature>
<organism evidence="3 4">
    <name type="scientific">Allocoleopsis franciscana PCC 7113</name>
    <dbReference type="NCBI Taxonomy" id="1173027"/>
    <lineage>
        <taxon>Bacteria</taxon>
        <taxon>Bacillati</taxon>
        <taxon>Cyanobacteriota</taxon>
        <taxon>Cyanophyceae</taxon>
        <taxon>Coleofasciculales</taxon>
        <taxon>Coleofasciculaceae</taxon>
        <taxon>Allocoleopsis</taxon>
        <taxon>Allocoleopsis franciscana</taxon>
    </lineage>
</organism>
<dbReference type="STRING" id="1173027.Mic7113_0724"/>
<protein>
    <submittedName>
        <fullName evidence="3">Methyltransferase family protein</fullName>
    </submittedName>
</protein>
<dbReference type="Pfam" id="PF13649">
    <property type="entry name" value="Methyltransf_25"/>
    <property type="match status" value="1"/>
</dbReference>
<dbReference type="KEGG" id="mic:Mic7113_0724"/>
<accession>K9WA00</accession>
<proteinExistence type="predicted"/>
<dbReference type="Gene3D" id="3.40.50.150">
    <property type="entry name" value="Vaccinia Virus protein VP39"/>
    <property type="match status" value="1"/>
</dbReference>
<evidence type="ECO:0000259" key="2">
    <source>
        <dbReference type="Pfam" id="PF13649"/>
    </source>
</evidence>
<evidence type="ECO:0000256" key="1">
    <source>
        <dbReference type="ARBA" id="ARBA00022679"/>
    </source>
</evidence>
<dbReference type="Gene3D" id="2.20.25.110">
    <property type="entry name" value="S-adenosyl-L-methionine-dependent methyltransferases"/>
    <property type="match status" value="1"/>
</dbReference>
<dbReference type="AlphaFoldDB" id="K9WA00"/>
<dbReference type="eggNOG" id="COG4976">
    <property type="taxonomic scope" value="Bacteria"/>
</dbReference>
<keyword evidence="4" id="KW-1185">Reference proteome</keyword>
<dbReference type="EMBL" id="CP003630">
    <property type="protein sequence ID" value="AFZ16636.1"/>
    <property type="molecule type" value="Genomic_DNA"/>
</dbReference>
<keyword evidence="3" id="KW-0489">Methyltransferase</keyword>
<dbReference type="CDD" id="cd02440">
    <property type="entry name" value="AdoMet_MTases"/>
    <property type="match status" value="1"/>
</dbReference>
<sequence>MLLENQVIHNEYYKEDLAFIHDVGFADYALKSAPGLLEILKQNQIGEGLVVDLGCGSGLWALELTKAHYQVLGVDLSKSLIAIARQRVPEAEFRIGSLFQADIPPCNAVTSIGECLNYLFDSNNNHQTLIQLFSGIYRALTPGGVFIFDMAEPGQVLQETPTQGFTEGDDWIVLVEKAENREQKTLTRRIITFRKVGGHYRRDDEVHHLQLYDATEVAQELSAIGFQVQMMPSYGHYSLPKAHTAFIARKPTK</sequence>
<dbReference type="InterPro" id="IPR029063">
    <property type="entry name" value="SAM-dependent_MTases_sf"/>
</dbReference>
<evidence type="ECO:0000313" key="4">
    <source>
        <dbReference type="Proteomes" id="UP000010471"/>
    </source>
</evidence>
<reference evidence="3 4" key="1">
    <citation type="submission" date="2012-06" db="EMBL/GenBank/DDBJ databases">
        <title>Finished chromosome of genome of Microcoleus sp. PCC 7113.</title>
        <authorList>
            <consortium name="US DOE Joint Genome Institute"/>
            <person name="Gugger M."/>
            <person name="Coursin T."/>
            <person name="Rippka R."/>
            <person name="Tandeau De Marsac N."/>
            <person name="Huntemann M."/>
            <person name="Wei C.-L."/>
            <person name="Han J."/>
            <person name="Detter J.C."/>
            <person name="Han C."/>
            <person name="Tapia R."/>
            <person name="Chen A."/>
            <person name="Kyrpides N."/>
            <person name="Mavromatis K."/>
            <person name="Markowitz V."/>
            <person name="Szeto E."/>
            <person name="Ivanova N."/>
            <person name="Pagani I."/>
            <person name="Pati A."/>
            <person name="Goodwin L."/>
            <person name="Nordberg H.P."/>
            <person name="Cantor M.N."/>
            <person name="Hua S.X."/>
            <person name="Woyke T."/>
            <person name="Kerfeld C.A."/>
        </authorList>
    </citation>
    <scope>NUCLEOTIDE SEQUENCE [LARGE SCALE GENOMIC DNA]</scope>
    <source>
        <strain evidence="3 4">PCC 7113</strain>
    </source>
</reference>
<evidence type="ECO:0000313" key="3">
    <source>
        <dbReference type="EMBL" id="AFZ16636.1"/>
    </source>
</evidence>
<dbReference type="GO" id="GO:0032259">
    <property type="term" value="P:methylation"/>
    <property type="evidence" value="ECO:0007669"/>
    <property type="project" value="UniProtKB-KW"/>
</dbReference>
<dbReference type="HOGENOM" id="CLU_069129_9_0_3"/>
<dbReference type="Proteomes" id="UP000010471">
    <property type="component" value="Chromosome"/>
</dbReference>
<dbReference type="RefSeq" id="WP_015180799.1">
    <property type="nucleotide sequence ID" value="NC_019738.1"/>
</dbReference>
<dbReference type="PANTHER" id="PTHR43861">
    <property type="entry name" value="TRANS-ACONITATE 2-METHYLTRANSFERASE-RELATED"/>
    <property type="match status" value="1"/>
</dbReference>
<gene>
    <name evidence="3" type="ORF">Mic7113_0724</name>
</gene>